<evidence type="ECO:0000259" key="4">
    <source>
        <dbReference type="Pfam" id="PF08164"/>
    </source>
</evidence>
<feature type="compositionally biased region" description="Acidic residues" evidence="3">
    <location>
        <begin position="98"/>
        <end position="107"/>
    </location>
</feature>
<feature type="domain" description="Apoptosis-antagonizing transcription factor C-terminal" evidence="4">
    <location>
        <begin position="381"/>
        <end position="462"/>
    </location>
</feature>
<dbReference type="PANTHER" id="PTHR15565:SF0">
    <property type="entry name" value="PROTEIN AATF"/>
    <property type="match status" value="1"/>
</dbReference>
<dbReference type="GO" id="GO:0000462">
    <property type="term" value="P:maturation of SSU-rRNA from tricistronic rRNA transcript (SSU-rRNA, 5.8S rRNA, LSU-rRNA)"/>
    <property type="evidence" value="ECO:0007669"/>
    <property type="project" value="TreeGrafter"/>
</dbReference>
<dbReference type="Pfam" id="PF08164">
    <property type="entry name" value="TRAUB"/>
    <property type="match status" value="1"/>
</dbReference>
<keyword evidence="7" id="KW-1185">Reference proteome</keyword>
<feature type="compositionally biased region" description="Acidic residues" evidence="3">
    <location>
        <begin position="119"/>
        <end position="141"/>
    </location>
</feature>
<comment type="similarity">
    <text evidence="1">Belongs to the AATF family.</text>
</comment>
<feature type="compositionally biased region" description="Basic and acidic residues" evidence="3">
    <location>
        <begin position="40"/>
        <end position="62"/>
    </location>
</feature>
<reference evidence="6" key="1">
    <citation type="journal article" date="2020" name="Stud. Mycol.">
        <title>101 Dothideomycetes genomes: a test case for predicting lifestyles and emergence of pathogens.</title>
        <authorList>
            <person name="Haridas S."/>
            <person name="Albert R."/>
            <person name="Binder M."/>
            <person name="Bloem J."/>
            <person name="Labutti K."/>
            <person name="Salamov A."/>
            <person name="Andreopoulos B."/>
            <person name="Baker S."/>
            <person name="Barry K."/>
            <person name="Bills G."/>
            <person name="Bluhm B."/>
            <person name="Cannon C."/>
            <person name="Castanera R."/>
            <person name="Culley D."/>
            <person name="Daum C."/>
            <person name="Ezra D."/>
            <person name="Gonzalez J."/>
            <person name="Henrissat B."/>
            <person name="Kuo A."/>
            <person name="Liang C."/>
            <person name="Lipzen A."/>
            <person name="Lutzoni F."/>
            <person name="Magnuson J."/>
            <person name="Mondo S."/>
            <person name="Nolan M."/>
            <person name="Ohm R."/>
            <person name="Pangilinan J."/>
            <person name="Park H.-J."/>
            <person name="Ramirez L."/>
            <person name="Alfaro M."/>
            <person name="Sun H."/>
            <person name="Tritt A."/>
            <person name="Yoshinaga Y."/>
            <person name="Zwiers L.-H."/>
            <person name="Turgeon B."/>
            <person name="Goodwin S."/>
            <person name="Spatafora J."/>
            <person name="Crous P."/>
            <person name="Grigoriev I."/>
        </authorList>
    </citation>
    <scope>NUCLEOTIDE SEQUENCE</scope>
    <source>
        <strain evidence="6">Tuck. ex Michener</strain>
    </source>
</reference>
<dbReference type="Pfam" id="PF13339">
    <property type="entry name" value="AATF-Che1"/>
    <property type="match status" value="1"/>
</dbReference>
<feature type="compositionally biased region" description="Acidic residues" evidence="3">
    <location>
        <begin position="472"/>
        <end position="487"/>
    </location>
</feature>
<dbReference type="AlphaFoldDB" id="A0A6A6HNS2"/>
<dbReference type="InterPro" id="IPR025160">
    <property type="entry name" value="AATF"/>
</dbReference>
<evidence type="ECO:0000256" key="2">
    <source>
        <dbReference type="ARBA" id="ARBA00013850"/>
    </source>
</evidence>
<organism evidence="6 7">
    <name type="scientific">Viridothelium virens</name>
    <name type="common">Speckled blister lichen</name>
    <name type="synonym">Trypethelium virens</name>
    <dbReference type="NCBI Taxonomy" id="1048519"/>
    <lineage>
        <taxon>Eukaryota</taxon>
        <taxon>Fungi</taxon>
        <taxon>Dikarya</taxon>
        <taxon>Ascomycota</taxon>
        <taxon>Pezizomycotina</taxon>
        <taxon>Dothideomycetes</taxon>
        <taxon>Dothideomycetes incertae sedis</taxon>
        <taxon>Trypetheliales</taxon>
        <taxon>Trypetheliaceae</taxon>
        <taxon>Viridothelium</taxon>
    </lineage>
</organism>
<protein>
    <recommendedName>
        <fullName evidence="2">Protein BFR2</fullName>
    </recommendedName>
</protein>
<feature type="region of interest" description="Disordered" evidence="3">
    <location>
        <begin position="1"/>
        <end position="158"/>
    </location>
</feature>
<feature type="compositionally biased region" description="Basic and acidic residues" evidence="3">
    <location>
        <begin position="8"/>
        <end position="26"/>
    </location>
</feature>
<dbReference type="OrthoDB" id="5783963at2759"/>
<dbReference type="InterPro" id="IPR012617">
    <property type="entry name" value="AATF_C"/>
</dbReference>
<dbReference type="GO" id="GO:0005730">
    <property type="term" value="C:nucleolus"/>
    <property type="evidence" value="ECO:0007669"/>
    <property type="project" value="TreeGrafter"/>
</dbReference>
<dbReference type="PANTHER" id="PTHR15565">
    <property type="entry name" value="AATF PROTEIN APOPTOSIS ANTAGONIZING TRANSCRIPTION FACTOR"/>
    <property type="match status" value="1"/>
</dbReference>
<evidence type="ECO:0000256" key="3">
    <source>
        <dbReference type="SAM" id="MobiDB-lite"/>
    </source>
</evidence>
<evidence type="ECO:0000313" key="6">
    <source>
        <dbReference type="EMBL" id="KAF2239687.1"/>
    </source>
</evidence>
<feature type="domain" description="AATF leucine zipper-containing" evidence="5">
    <location>
        <begin position="187"/>
        <end position="307"/>
    </location>
</feature>
<evidence type="ECO:0000313" key="7">
    <source>
        <dbReference type="Proteomes" id="UP000800092"/>
    </source>
</evidence>
<accession>A0A6A6HNS2</accession>
<gene>
    <name evidence="6" type="ORF">EV356DRAFT_107965</name>
</gene>
<sequence>MSPARVKSLAERVAELDAPFRDHDPEDQSSSDNGNSDIDETIRGDGREHYQVVENSKLRGKDVAPLGHQYEGSRVSRDVAFYEEEDDPFAKGFQSSSSDEETYDESDDRARIGYIDGTEKEDEDEDEDEMEEEDDEEDTELSDGGAAQVEDDDRDGFHSDSRAELRRMMSEQQKAVTSSISQAAKVDAEKGRAVKQQRSTFNSLLNSRIRLQKALISTNSFELAKSPEKETHEDDEVVEAAENAAFRLWSSLNNLRENLQIVRTGEKRKLRTFEPSTPSLELWNHMEFHESSAKSYRDSVLNKWSAKTHTATATSNAPRLNPSNSQNEALVDILTSHLIDKDRLVKRARTARSCAPLQASLHASANSTNSAQAVYDDADFYSLLLKSLLEQTSTDIDTSALAIPNQWQLARQAKTKKVVDTKASKGRKMRYTVHEKLQNFMAPEDRGSWGDRQRDELFGGLLGMKAVLTEEQLTDEEGRDENGDLGDEGVMLFGR</sequence>
<evidence type="ECO:0000259" key="5">
    <source>
        <dbReference type="Pfam" id="PF13339"/>
    </source>
</evidence>
<dbReference type="InterPro" id="IPR039223">
    <property type="entry name" value="AATF/Bfr2"/>
</dbReference>
<proteinExistence type="inferred from homology"/>
<dbReference type="EMBL" id="ML991772">
    <property type="protein sequence ID" value="KAF2239687.1"/>
    <property type="molecule type" value="Genomic_DNA"/>
</dbReference>
<dbReference type="Proteomes" id="UP000800092">
    <property type="component" value="Unassembled WGS sequence"/>
</dbReference>
<name>A0A6A6HNS2_VIRVR</name>
<evidence type="ECO:0000256" key="1">
    <source>
        <dbReference type="ARBA" id="ARBA00008966"/>
    </source>
</evidence>
<feature type="region of interest" description="Disordered" evidence="3">
    <location>
        <begin position="472"/>
        <end position="495"/>
    </location>
</feature>